<reference evidence="7 8" key="1">
    <citation type="submission" date="2018-08" db="EMBL/GenBank/DDBJ databases">
        <title>A genome reference for cultivated species of the human gut microbiota.</title>
        <authorList>
            <person name="Zou Y."/>
            <person name="Xue W."/>
            <person name="Luo G."/>
        </authorList>
    </citation>
    <scope>NUCLEOTIDE SEQUENCE [LARGE SCALE GENOMIC DNA]</scope>
    <source>
        <strain evidence="5 7">AF14-49</strain>
        <strain evidence="6 8">AF34-33</strain>
    </source>
</reference>
<keyword evidence="1" id="KW-1133">Transmembrane helix</keyword>
<dbReference type="EMBL" id="CP069450">
    <property type="protein sequence ID" value="QRO48317.1"/>
    <property type="molecule type" value="Genomic_DNA"/>
</dbReference>
<dbReference type="InterPro" id="IPR012373">
    <property type="entry name" value="Ferrdict_sens_TM"/>
</dbReference>
<gene>
    <name evidence="5" type="ORF">DWW18_00950</name>
    <name evidence="6" type="ORF">DWZ68_03350</name>
    <name evidence="4" type="ORF">I6J59_10015</name>
</gene>
<evidence type="ECO:0000313" key="5">
    <source>
        <dbReference type="EMBL" id="RGV36787.1"/>
    </source>
</evidence>
<dbReference type="GO" id="GO:0016989">
    <property type="term" value="F:sigma factor antagonist activity"/>
    <property type="evidence" value="ECO:0007669"/>
    <property type="project" value="TreeGrafter"/>
</dbReference>
<dbReference type="Pfam" id="PF16344">
    <property type="entry name" value="FecR_C"/>
    <property type="match status" value="1"/>
</dbReference>
<protein>
    <submittedName>
        <fullName evidence="5">DUF4974 domain-containing protein</fullName>
    </submittedName>
</protein>
<feature type="domain" description="FecR protein" evidence="2">
    <location>
        <begin position="184"/>
        <end position="275"/>
    </location>
</feature>
<evidence type="ECO:0000259" key="3">
    <source>
        <dbReference type="Pfam" id="PF16344"/>
    </source>
</evidence>
<evidence type="ECO:0000313" key="7">
    <source>
        <dbReference type="Proteomes" id="UP000283589"/>
    </source>
</evidence>
<dbReference type="InterPro" id="IPR032508">
    <property type="entry name" value="FecR_C"/>
</dbReference>
<evidence type="ECO:0000256" key="1">
    <source>
        <dbReference type="SAM" id="Phobius"/>
    </source>
</evidence>
<dbReference type="RefSeq" id="WP_084569162.1">
    <property type="nucleotide sequence ID" value="NZ_CABJDM010000003.1"/>
</dbReference>
<dbReference type="EMBL" id="QRPV01000003">
    <property type="protein sequence ID" value="RHM46010.1"/>
    <property type="molecule type" value="Genomic_DNA"/>
</dbReference>
<evidence type="ECO:0000259" key="2">
    <source>
        <dbReference type="Pfam" id="PF04773"/>
    </source>
</evidence>
<sequence length="390" mass="44434">MNDGFFDIVELVSKYMTGELTGAERENLDNWLSLSEDNRKWFHEVTEKEFIYRKRQELRSIDVKGGWKALSRKRAKENRRRLGIRALKYACVFILLVVSSMYFFMQRVDREEIIPVESAEILPGTSRAILYMANGSIIDLANHDRDSLRELDGTIIGLDGESITYKNAVDSVVSSDLYNELVIPRGGEYVLTLADGTLVCLNAGSKLRFPVQFSGITRNVELEGEGYFQVARNEKIPFVVNASGVNITVLGTEFNVSNYPENEDVQTTLVKGKVQVTLSEDMDGYILNPGEQAVYNKESGEVTVANVDVSYVTAWREGRLRFRDRPLKEIMDFISRWYDVDVVYEDESVKNYLFGCNFNRHVTVTPLLELFQSTGTVRFEVVGKKIIVKK</sequence>
<dbReference type="Gene3D" id="2.60.120.1440">
    <property type="match status" value="1"/>
</dbReference>
<dbReference type="Pfam" id="PF04773">
    <property type="entry name" value="FecR"/>
    <property type="match status" value="1"/>
</dbReference>
<evidence type="ECO:0000313" key="9">
    <source>
        <dbReference type="Proteomes" id="UP000654720"/>
    </source>
</evidence>
<evidence type="ECO:0000313" key="6">
    <source>
        <dbReference type="EMBL" id="RHM46010.1"/>
    </source>
</evidence>
<dbReference type="Gene3D" id="3.55.50.30">
    <property type="match status" value="1"/>
</dbReference>
<keyword evidence="1" id="KW-0812">Transmembrane</keyword>
<dbReference type="STRING" id="1121130.GCA_000519105_00385"/>
<name>A0A412X708_9BACT</name>
<dbReference type="Proteomes" id="UP000283589">
    <property type="component" value="Unassembled WGS sequence"/>
</dbReference>
<dbReference type="AlphaFoldDB" id="A0A412X708"/>
<organism evidence="5 7">
    <name type="scientific">Butyricimonas virosa</name>
    <dbReference type="NCBI Taxonomy" id="544645"/>
    <lineage>
        <taxon>Bacteria</taxon>
        <taxon>Pseudomonadati</taxon>
        <taxon>Bacteroidota</taxon>
        <taxon>Bacteroidia</taxon>
        <taxon>Bacteroidales</taxon>
        <taxon>Odoribacteraceae</taxon>
        <taxon>Butyricimonas</taxon>
    </lineage>
</organism>
<dbReference type="Proteomes" id="UP000286038">
    <property type="component" value="Unassembled WGS sequence"/>
</dbReference>
<dbReference type="PANTHER" id="PTHR30273">
    <property type="entry name" value="PERIPLASMIC SIGNAL SENSOR AND SIGMA FACTOR ACTIVATOR FECR-RELATED"/>
    <property type="match status" value="1"/>
</dbReference>
<accession>A0A412X708</accession>
<dbReference type="FunFam" id="2.60.120.1440:FF:000001">
    <property type="entry name" value="Putative anti-sigma factor"/>
    <property type="match status" value="1"/>
</dbReference>
<reference evidence="4 9" key="2">
    <citation type="submission" date="2021-02" db="EMBL/GenBank/DDBJ databases">
        <title>FDA dAtabase for Regulatory Grade micrObial Sequences (FDA-ARGOS): Supporting development and validation of Infectious Disease Dx tests.</title>
        <authorList>
            <person name="Carlson P."/>
            <person name="Fischbach M."/>
            <person name="Hastie J."/>
            <person name="Bilen M."/>
            <person name="Cheng A."/>
            <person name="Tallon L."/>
            <person name="Sadzewicz L."/>
            <person name="Zhao X."/>
            <person name="Boylan J."/>
            <person name="Ott S."/>
            <person name="Bowen H."/>
            <person name="Vavikolanu K."/>
            <person name="Mehta A."/>
            <person name="Aluvathingal J."/>
            <person name="Nadendla S."/>
            <person name="Yan Y."/>
            <person name="Sichtig H."/>
        </authorList>
    </citation>
    <scope>NUCLEOTIDE SEQUENCE [LARGE SCALE GENOMIC DNA]</scope>
    <source>
        <strain evidence="4 9">FDAARGOS_1229</strain>
    </source>
</reference>
<evidence type="ECO:0000313" key="4">
    <source>
        <dbReference type="EMBL" id="QRO48317.1"/>
    </source>
</evidence>
<dbReference type="InterPro" id="IPR006860">
    <property type="entry name" value="FecR"/>
</dbReference>
<dbReference type="GeneID" id="93099124"/>
<dbReference type="Proteomes" id="UP000654720">
    <property type="component" value="Chromosome"/>
</dbReference>
<keyword evidence="1" id="KW-0472">Membrane</keyword>
<dbReference type="PANTHER" id="PTHR30273:SF2">
    <property type="entry name" value="PROTEIN FECR"/>
    <property type="match status" value="1"/>
</dbReference>
<proteinExistence type="predicted"/>
<feature type="transmembrane region" description="Helical" evidence="1">
    <location>
        <begin position="86"/>
        <end position="105"/>
    </location>
</feature>
<feature type="domain" description="Protein FecR C-terminal" evidence="3">
    <location>
        <begin position="319"/>
        <end position="388"/>
    </location>
</feature>
<keyword evidence="9" id="KW-1185">Reference proteome</keyword>
<dbReference type="EMBL" id="QRZA01000001">
    <property type="protein sequence ID" value="RGV36787.1"/>
    <property type="molecule type" value="Genomic_DNA"/>
</dbReference>
<evidence type="ECO:0000313" key="8">
    <source>
        <dbReference type="Proteomes" id="UP000286038"/>
    </source>
</evidence>